<dbReference type="Proteomes" id="UP000472267">
    <property type="component" value="Chromosome 13"/>
</dbReference>
<evidence type="ECO:0000256" key="15">
    <source>
        <dbReference type="SAM" id="Phobius"/>
    </source>
</evidence>
<keyword evidence="4 15" id="KW-0812">Transmembrane</keyword>
<proteinExistence type="inferred from homology"/>
<sequence length="596" mass="64470">MALNIPGVSVMMLFYLLVLGIGIWASVKSKKEAKKGQGDKTEMALLGNRGINLVVGIFTMTATWVGGGFIVGTAEAVYNPSMGLIWAVMPIAATMCFIIGGLFFAEPMRNNKYVTMMDPFQIKYGKVPTAALSLASLASEIMWVTGTLIGLGVTMSVILDLSYTVSIWISAAVAITYTLLGGLYSVAYTDIIQLILIFISLWLCVPFALTSPAVSDITETAYNNTFQSPWVGTLEADRAWRWIDNFLLLGLGNLGLQNFHQRTLSAASSSTAKITCFAAAFIVPTLGIPPILLGAAAASTNWNLTTYGSPSPFERHETGLVLPLVLQHLTPTYISIIGIGAVAAAVMSSTDSALLSAASIFTSNIYRNILRTQASEQEIQWVIRFSVVAVGLAGTSLTFLDNSVLMIWLLRSDLTYTLMLPQLVCVLFFSVSNGYGAILGCVVGIVLRVLCGERLLGLPPIIKFPGCTLVDGVYVQRSPIRTICMLSAVVAILLFSYLASVLFNRGLIPEKWDVFNVKAQYSAQPQGGAKSDSKTPSLKEPNEDNDVCEPMLEKEQLQLSSSITSKLLIESRSPLLTAVPMWPNDNCNHYSMLLVK</sequence>
<evidence type="ECO:0000256" key="4">
    <source>
        <dbReference type="ARBA" id="ARBA00022692"/>
    </source>
</evidence>
<reference evidence="16" key="2">
    <citation type="submission" date="2025-08" db="UniProtKB">
        <authorList>
            <consortium name="Ensembl"/>
        </authorList>
    </citation>
    <scope>IDENTIFICATION</scope>
</reference>
<feature type="transmembrane region" description="Helical" evidence="15">
    <location>
        <begin position="191"/>
        <end position="209"/>
    </location>
</feature>
<evidence type="ECO:0000256" key="12">
    <source>
        <dbReference type="ARBA" id="ARBA00023201"/>
    </source>
</evidence>
<keyword evidence="7 15" id="KW-1133">Transmembrane helix</keyword>
<feature type="transmembrane region" description="Helical" evidence="15">
    <location>
        <begin position="165"/>
        <end position="184"/>
    </location>
</feature>
<keyword evidence="10 15" id="KW-0472">Membrane</keyword>
<evidence type="ECO:0000256" key="2">
    <source>
        <dbReference type="ARBA" id="ARBA00006434"/>
    </source>
</evidence>
<evidence type="ECO:0000256" key="10">
    <source>
        <dbReference type="ARBA" id="ARBA00023136"/>
    </source>
</evidence>
<accession>A0A672GQC3</accession>
<dbReference type="PANTHER" id="PTHR45897">
    <property type="entry name" value="HIGH-AFFINITY CHOLINE TRANSPORTER 1"/>
    <property type="match status" value="1"/>
</dbReference>
<dbReference type="OMA" id="VSEIMWV"/>
<reference evidence="16" key="3">
    <citation type="submission" date="2025-09" db="UniProtKB">
        <authorList>
            <consortium name="Ensembl"/>
        </authorList>
    </citation>
    <scope>IDENTIFICATION</scope>
</reference>
<dbReference type="PANTHER" id="PTHR45897:SF5">
    <property type="entry name" value="HIGH AFFINITY CHOLINE TRANSPORTER 1"/>
    <property type="match status" value="1"/>
</dbReference>
<keyword evidence="12" id="KW-0739">Sodium transport</keyword>
<dbReference type="PROSITE" id="PS50283">
    <property type="entry name" value="NA_SOLUT_SYMP_3"/>
    <property type="match status" value="1"/>
</dbReference>
<keyword evidence="8" id="KW-0915">Sodium</keyword>
<feature type="transmembrane region" description="Helical" evidence="15">
    <location>
        <begin position="239"/>
        <end position="256"/>
    </location>
</feature>
<gene>
    <name evidence="16" type="primary">LOC115399657</name>
</gene>
<evidence type="ECO:0000256" key="14">
    <source>
        <dbReference type="SAM" id="MobiDB-lite"/>
    </source>
</evidence>
<dbReference type="CDD" id="cd11474">
    <property type="entry name" value="SLC5sbd_CHT"/>
    <property type="match status" value="1"/>
</dbReference>
<protein>
    <submittedName>
        <fullName evidence="16">High-affinity choline transporter 1-like</fullName>
    </submittedName>
</protein>
<dbReference type="Pfam" id="PF00474">
    <property type="entry name" value="SSF"/>
    <property type="match status" value="1"/>
</dbReference>
<feature type="transmembrane region" description="Helical" evidence="15">
    <location>
        <begin position="333"/>
        <end position="361"/>
    </location>
</feature>
<feature type="transmembrane region" description="Helical" evidence="15">
    <location>
        <begin position="483"/>
        <end position="503"/>
    </location>
</feature>
<dbReference type="AlphaFoldDB" id="A0A672GQC3"/>
<keyword evidence="11" id="KW-0325">Glycoprotein</keyword>
<evidence type="ECO:0000256" key="7">
    <source>
        <dbReference type="ARBA" id="ARBA00022989"/>
    </source>
</evidence>
<evidence type="ECO:0000256" key="5">
    <source>
        <dbReference type="ARBA" id="ARBA00022847"/>
    </source>
</evidence>
<evidence type="ECO:0000256" key="9">
    <source>
        <dbReference type="ARBA" id="ARBA00023065"/>
    </source>
</evidence>
<dbReference type="GO" id="GO:0005307">
    <property type="term" value="F:choline:sodium symporter activity"/>
    <property type="evidence" value="ECO:0007669"/>
    <property type="project" value="TreeGrafter"/>
</dbReference>
<comment type="similarity">
    <text evidence="2 13">Belongs to the sodium:solute symporter (SSF) (TC 2.A.21) family.</text>
</comment>
<evidence type="ECO:0000256" key="3">
    <source>
        <dbReference type="ARBA" id="ARBA00022448"/>
    </source>
</evidence>
<comment type="subcellular location">
    <subcellularLocation>
        <location evidence="1">Membrane</location>
        <topology evidence="1">Multi-pass membrane protein</topology>
    </subcellularLocation>
</comment>
<keyword evidence="3" id="KW-0813">Transport</keyword>
<feature type="transmembrane region" description="Helical" evidence="15">
    <location>
        <begin position="277"/>
        <end position="298"/>
    </location>
</feature>
<dbReference type="InterPro" id="IPR001734">
    <property type="entry name" value="Na/solute_symporter"/>
</dbReference>
<organism evidence="16 17">
    <name type="scientific">Salarias fasciatus</name>
    <name type="common">Jewelled blenny</name>
    <name type="synonym">Blennius fasciatus</name>
    <dbReference type="NCBI Taxonomy" id="181472"/>
    <lineage>
        <taxon>Eukaryota</taxon>
        <taxon>Metazoa</taxon>
        <taxon>Chordata</taxon>
        <taxon>Craniata</taxon>
        <taxon>Vertebrata</taxon>
        <taxon>Euteleostomi</taxon>
        <taxon>Actinopterygii</taxon>
        <taxon>Neopterygii</taxon>
        <taxon>Teleostei</taxon>
        <taxon>Neoteleostei</taxon>
        <taxon>Acanthomorphata</taxon>
        <taxon>Ovalentaria</taxon>
        <taxon>Blenniimorphae</taxon>
        <taxon>Blenniiformes</taxon>
        <taxon>Blennioidei</taxon>
        <taxon>Blenniidae</taxon>
        <taxon>Salariinae</taxon>
        <taxon>Salarias</taxon>
    </lineage>
</organism>
<evidence type="ECO:0000256" key="11">
    <source>
        <dbReference type="ARBA" id="ARBA00023180"/>
    </source>
</evidence>
<evidence type="ECO:0000313" key="17">
    <source>
        <dbReference type="Proteomes" id="UP000472267"/>
    </source>
</evidence>
<dbReference type="Ensembl" id="ENSSFAT00005021836.1">
    <property type="protein sequence ID" value="ENSSFAP00005020973.1"/>
    <property type="gene ID" value="ENSSFAG00005010925.1"/>
</dbReference>
<feature type="transmembrane region" description="Helical" evidence="15">
    <location>
        <begin position="381"/>
        <end position="400"/>
    </location>
</feature>
<dbReference type="InterPro" id="IPR038377">
    <property type="entry name" value="Na/Glc_symporter_sf"/>
</dbReference>
<feature type="transmembrane region" description="Helical" evidence="15">
    <location>
        <begin position="83"/>
        <end position="105"/>
    </location>
</feature>
<name>A0A672GQC3_SALFA</name>
<dbReference type="InterPro" id="IPR052244">
    <property type="entry name" value="Choline_transporter"/>
</dbReference>
<dbReference type="InParanoid" id="A0A672GQC3"/>
<evidence type="ECO:0000256" key="6">
    <source>
        <dbReference type="ARBA" id="ARBA00022979"/>
    </source>
</evidence>
<evidence type="ECO:0000256" key="1">
    <source>
        <dbReference type="ARBA" id="ARBA00004141"/>
    </source>
</evidence>
<feature type="region of interest" description="Disordered" evidence="14">
    <location>
        <begin position="524"/>
        <end position="545"/>
    </location>
</feature>
<evidence type="ECO:0000313" key="16">
    <source>
        <dbReference type="Ensembl" id="ENSSFAP00005020973.1"/>
    </source>
</evidence>
<feature type="transmembrane region" description="Helical" evidence="15">
    <location>
        <begin position="50"/>
        <end position="71"/>
    </location>
</feature>
<feature type="transmembrane region" description="Helical" evidence="15">
    <location>
        <begin position="6"/>
        <end position="27"/>
    </location>
</feature>
<keyword evidence="17" id="KW-1185">Reference proteome</keyword>
<feature type="transmembrane region" description="Helical" evidence="15">
    <location>
        <begin position="141"/>
        <end position="159"/>
    </location>
</feature>
<keyword evidence="9" id="KW-0406">Ion transport</keyword>
<feature type="transmembrane region" description="Helical" evidence="15">
    <location>
        <begin position="420"/>
        <end position="447"/>
    </location>
</feature>
<evidence type="ECO:0000256" key="13">
    <source>
        <dbReference type="RuleBase" id="RU362091"/>
    </source>
</evidence>
<keyword evidence="6" id="KW-0530">Neurotransmitter biosynthesis</keyword>
<dbReference type="GO" id="GO:0008292">
    <property type="term" value="P:acetylcholine biosynthetic process"/>
    <property type="evidence" value="ECO:0007669"/>
    <property type="project" value="TreeGrafter"/>
</dbReference>
<dbReference type="GO" id="GO:0005886">
    <property type="term" value="C:plasma membrane"/>
    <property type="evidence" value="ECO:0007669"/>
    <property type="project" value="TreeGrafter"/>
</dbReference>
<evidence type="ECO:0000256" key="8">
    <source>
        <dbReference type="ARBA" id="ARBA00023053"/>
    </source>
</evidence>
<dbReference type="Gene3D" id="1.20.1730.10">
    <property type="entry name" value="Sodium/glucose cotransporter"/>
    <property type="match status" value="1"/>
</dbReference>
<keyword evidence="5" id="KW-0769">Symport</keyword>
<reference evidence="16" key="1">
    <citation type="submission" date="2019-06" db="EMBL/GenBank/DDBJ databases">
        <authorList>
            <consortium name="Wellcome Sanger Institute Data Sharing"/>
        </authorList>
    </citation>
    <scope>NUCLEOTIDE SEQUENCE [LARGE SCALE GENOMIC DNA]</scope>
</reference>